<name>A0A699KS54_TANCI</name>
<comment type="caution">
    <text evidence="1">The sequence shown here is derived from an EMBL/GenBank/DDBJ whole genome shotgun (WGS) entry which is preliminary data.</text>
</comment>
<proteinExistence type="predicted"/>
<reference evidence="1" key="1">
    <citation type="journal article" date="2019" name="Sci. Rep.">
        <title>Draft genome of Tanacetum cinerariifolium, the natural source of mosquito coil.</title>
        <authorList>
            <person name="Yamashiro T."/>
            <person name="Shiraishi A."/>
            <person name="Satake H."/>
            <person name="Nakayama K."/>
        </authorList>
    </citation>
    <scope>NUCLEOTIDE SEQUENCE</scope>
</reference>
<evidence type="ECO:0000313" key="1">
    <source>
        <dbReference type="EMBL" id="GFB03957.1"/>
    </source>
</evidence>
<gene>
    <name evidence="1" type="ORF">Tci_675928</name>
</gene>
<feature type="non-terminal residue" evidence="1">
    <location>
        <position position="1"/>
    </location>
</feature>
<dbReference type="AlphaFoldDB" id="A0A699KS54"/>
<accession>A0A699KS54</accession>
<dbReference type="EMBL" id="BKCJ010539038">
    <property type="protein sequence ID" value="GFB03957.1"/>
    <property type="molecule type" value="Genomic_DNA"/>
</dbReference>
<sequence>LQGLGFVLGKVVEGSIESWRGVGVVRSRGRGVVVLGGKNG</sequence>
<protein>
    <submittedName>
        <fullName evidence="1">Uncharacterized protein</fullName>
    </submittedName>
</protein>
<organism evidence="1">
    <name type="scientific">Tanacetum cinerariifolium</name>
    <name type="common">Dalmatian daisy</name>
    <name type="synonym">Chrysanthemum cinerariifolium</name>
    <dbReference type="NCBI Taxonomy" id="118510"/>
    <lineage>
        <taxon>Eukaryota</taxon>
        <taxon>Viridiplantae</taxon>
        <taxon>Streptophyta</taxon>
        <taxon>Embryophyta</taxon>
        <taxon>Tracheophyta</taxon>
        <taxon>Spermatophyta</taxon>
        <taxon>Magnoliopsida</taxon>
        <taxon>eudicotyledons</taxon>
        <taxon>Gunneridae</taxon>
        <taxon>Pentapetalae</taxon>
        <taxon>asterids</taxon>
        <taxon>campanulids</taxon>
        <taxon>Asterales</taxon>
        <taxon>Asteraceae</taxon>
        <taxon>Asteroideae</taxon>
        <taxon>Anthemideae</taxon>
        <taxon>Anthemidinae</taxon>
        <taxon>Tanacetum</taxon>
    </lineage>
</organism>